<gene>
    <name evidence="1" type="ORF">BDV35DRAFT_364711</name>
</gene>
<organism evidence="1">
    <name type="scientific">Aspergillus flavus</name>
    <dbReference type="NCBI Taxonomy" id="5059"/>
    <lineage>
        <taxon>Eukaryota</taxon>
        <taxon>Fungi</taxon>
        <taxon>Dikarya</taxon>
        <taxon>Ascomycota</taxon>
        <taxon>Pezizomycotina</taxon>
        <taxon>Eurotiomycetes</taxon>
        <taxon>Eurotiomycetidae</taxon>
        <taxon>Eurotiales</taxon>
        <taxon>Aspergillaceae</taxon>
        <taxon>Aspergillus</taxon>
        <taxon>Aspergillus subgen. Circumdati</taxon>
    </lineage>
</organism>
<name>A0A5N6GP29_ASPFL</name>
<sequence length="184" mass="20672">MPNGPVLKLNEGGSMAEALAQAAASFLGQEAMSLTREVSIRLRSIFSWKGSKRVSEMRPSHRNPTSLQPIHRLCLDAKACNEVGQRLPCKIDLATILRLKQIGLTRPVKSILNPKTKSRPLRLSSGTTTLIKGFLNLQKPLWIHLLTMVAYQAQWILGEIRRSFRRTPTSHIMQSKTPMPIQRL</sequence>
<dbReference type="EMBL" id="ML734653">
    <property type="protein sequence ID" value="KAB8242899.1"/>
    <property type="molecule type" value="Genomic_DNA"/>
</dbReference>
<evidence type="ECO:0000313" key="1">
    <source>
        <dbReference type="EMBL" id="KAB8242899.1"/>
    </source>
</evidence>
<protein>
    <submittedName>
        <fullName evidence="1">Uncharacterized protein</fullName>
    </submittedName>
</protein>
<dbReference type="AlphaFoldDB" id="A0A5N6GP29"/>
<dbReference type="Proteomes" id="UP000325434">
    <property type="component" value="Unassembled WGS sequence"/>
</dbReference>
<proteinExistence type="predicted"/>
<reference evidence="1" key="1">
    <citation type="submission" date="2019-04" db="EMBL/GenBank/DDBJ databases">
        <title>Friends and foes A comparative genomics study of 23 Aspergillus species from section Flavi.</title>
        <authorList>
            <consortium name="DOE Joint Genome Institute"/>
            <person name="Kjaerbolling I."/>
            <person name="Vesth T."/>
            <person name="Frisvad J.C."/>
            <person name="Nybo J.L."/>
            <person name="Theobald S."/>
            <person name="Kildgaard S."/>
            <person name="Isbrandt T."/>
            <person name="Kuo A."/>
            <person name="Sato A."/>
            <person name="Lyhne E.K."/>
            <person name="Kogle M.E."/>
            <person name="Wiebenga A."/>
            <person name="Kun R.S."/>
            <person name="Lubbers R.J."/>
            <person name="Makela M.R."/>
            <person name="Barry K."/>
            <person name="Chovatia M."/>
            <person name="Clum A."/>
            <person name="Daum C."/>
            <person name="Haridas S."/>
            <person name="He G."/>
            <person name="LaButti K."/>
            <person name="Lipzen A."/>
            <person name="Mondo S."/>
            <person name="Riley R."/>
            <person name="Salamov A."/>
            <person name="Simmons B.A."/>
            <person name="Magnuson J.K."/>
            <person name="Henrissat B."/>
            <person name="Mortensen U.H."/>
            <person name="Larsen T.O."/>
            <person name="Devries R.P."/>
            <person name="Grigoriev I.V."/>
            <person name="Machida M."/>
            <person name="Baker S.E."/>
            <person name="Andersen M.R."/>
        </authorList>
    </citation>
    <scope>NUCLEOTIDE SEQUENCE [LARGE SCALE GENOMIC DNA]</scope>
    <source>
        <strain evidence="1">CBS 121.62</strain>
    </source>
</reference>
<accession>A0A5N6GP29</accession>